<evidence type="ECO:0000313" key="2">
    <source>
        <dbReference type="EMBL" id="CAJ2511395.1"/>
    </source>
</evidence>
<dbReference type="AlphaFoldDB" id="A0AAI8VVA6"/>
<comment type="caution">
    <text evidence="2">The sequence shown here is derived from an EMBL/GenBank/DDBJ whole genome shotgun (WGS) entry which is preliminary data.</text>
</comment>
<proteinExistence type="predicted"/>
<dbReference type="Pfam" id="PF06985">
    <property type="entry name" value="HET"/>
    <property type="match status" value="1"/>
</dbReference>
<dbReference type="InterPro" id="IPR010730">
    <property type="entry name" value="HET"/>
</dbReference>
<dbReference type="PANTHER" id="PTHR24148:SF64">
    <property type="entry name" value="HETEROKARYON INCOMPATIBILITY DOMAIN-CONTAINING PROTEIN"/>
    <property type="match status" value="1"/>
</dbReference>
<reference evidence="2" key="1">
    <citation type="submission" date="2023-10" db="EMBL/GenBank/DDBJ databases">
        <authorList>
            <person name="Hackl T."/>
        </authorList>
    </citation>
    <scope>NUCLEOTIDE SEQUENCE</scope>
</reference>
<evidence type="ECO:0000259" key="1">
    <source>
        <dbReference type="Pfam" id="PF06985"/>
    </source>
</evidence>
<dbReference type="InterPro" id="IPR052895">
    <property type="entry name" value="HetReg/Transcr_Mod"/>
</dbReference>
<organism evidence="2 3">
    <name type="scientific">Anthostomella pinea</name>
    <dbReference type="NCBI Taxonomy" id="933095"/>
    <lineage>
        <taxon>Eukaryota</taxon>
        <taxon>Fungi</taxon>
        <taxon>Dikarya</taxon>
        <taxon>Ascomycota</taxon>
        <taxon>Pezizomycotina</taxon>
        <taxon>Sordariomycetes</taxon>
        <taxon>Xylariomycetidae</taxon>
        <taxon>Xylariales</taxon>
        <taxon>Xylariaceae</taxon>
        <taxon>Anthostomella</taxon>
    </lineage>
</organism>
<dbReference type="EMBL" id="CAUWAG010000018">
    <property type="protein sequence ID" value="CAJ2511395.1"/>
    <property type="molecule type" value="Genomic_DNA"/>
</dbReference>
<keyword evidence="3" id="KW-1185">Reference proteome</keyword>
<evidence type="ECO:0000313" key="3">
    <source>
        <dbReference type="Proteomes" id="UP001295740"/>
    </source>
</evidence>
<feature type="domain" description="Heterokaryon incompatibility" evidence="1">
    <location>
        <begin position="57"/>
        <end position="214"/>
    </location>
</feature>
<dbReference type="PANTHER" id="PTHR24148">
    <property type="entry name" value="ANKYRIN REPEAT DOMAIN-CONTAINING PROTEIN 39 HOMOLOG-RELATED"/>
    <property type="match status" value="1"/>
</dbReference>
<name>A0AAI8VVA6_9PEZI</name>
<dbReference type="Proteomes" id="UP001295740">
    <property type="component" value="Unassembled WGS sequence"/>
</dbReference>
<sequence>MSELDSAAERGPEYSYLPLPTDSHHIRLATLHLGSSADEIRVTLEERPFDEPDPLVYEALSYVWGSEADKKRITINNGSLSITRNLYEALGCLRHRTNPRVMWIDAICIDQNSLEERGQQVGRMGDVYRRAKRVVVWLGPEADDSSLAIDLLADLASKVHVDWVTQSMVPTPLGEHESHLADRYEPLPYRQRELDALSHLVFRDWFERLWVVQEVLLANIDTVIACGEKTILWTSMRDALLCIFLKFVQSSPKMFDRLEVVRRSFDPAVTCGLVDLINYTKTQHCSDPRDKIYTLLGIVENSLGITPDYTLTINQVYEDVVRGSLATDGNGHQIRGPQANAARFIDGQVHKWVQLAGGFLRRDRLHDLPASGSPKIWCANDEEAVYGRCPFDFPSRRR</sequence>
<accession>A0AAI8VVA6</accession>
<gene>
    <name evidence="2" type="ORF">KHLLAP_LOCUS11863</name>
</gene>
<protein>
    <submittedName>
        <fullName evidence="2">Uu.00g070200.m01.CDS01</fullName>
    </submittedName>
</protein>